<evidence type="ECO:0000313" key="3">
    <source>
        <dbReference type="EMBL" id="GGZ76683.1"/>
    </source>
</evidence>
<evidence type="ECO:0000256" key="1">
    <source>
        <dbReference type="PROSITE-ProRule" id="PRU00409"/>
    </source>
</evidence>
<dbReference type="SUPFAM" id="SSF56059">
    <property type="entry name" value="Glutathione synthetase ATP-binding domain-like"/>
    <property type="match status" value="1"/>
</dbReference>
<reference evidence="3" key="2">
    <citation type="submission" date="2020-09" db="EMBL/GenBank/DDBJ databases">
        <authorList>
            <person name="Sun Q."/>
            <person name="Kim S."/>
        </authorList>
    </citation>
    <scope>NUCLEOTIDE SEQUENCE</scope>
    <source>
        <strain evidence="3">KCTC 12710</strain>
    </source>
</reference>
<keyword evidence="4" id="KW-1185">Reference proteome</keyword>
<dbReference type="Pfam" id="PF15632">
    <property type="entry name" value="ATPgrasp_Ter"/>
    <property type="match status" value="1"/>
</dbReference>
<dbReference type="RefSeq" id="WP_189359929.1">
    <property type="nucleotide sequence ID" value="NZ_BMWZ01000003.1"/>
</dbReference>
<dbReference type="PROSITE" id="PS50975">
    <property type="entry name" value="ATP_GRASP"/>
    <property type="match status" value="1"/>
</dbReference>
<dbReference type="Gene3D" id="3.30.470.20">
    <property type="entry name" value="ATP-grasp fold, B domain"/>
    <property type="match status" value="1"/>
</dbReference>
<protein>
    <submittedName>
        <fullName evidence="3">Carbamoylphosphate synthase large subunit short form</fullName>
    </submittedName>
</protein>
<dbReference type="GO" id="GO:0005524">
    <property type="term" value="F:ATP binding"/>
    <property type="evidence" value="ECO:0007669"/>
    <property type="project" value="UniProtKB-UniRule"/>
</dbReference>
<proteinExistence type="predicted"/>
<dbReference type="AlphaFoldDB" id="A0A918QWZ5"/>
<dbReference type="InterPro" id="IPR011761">
    <property type="entry name" value="ATP-grasp"/>
</dbReference>
<dbReference type="GO" id="GO:0046872">
    <property type="term" value="F:metal ion binding"/>
    <property type="evidence" value="ECO:0007669"/>
    <property type="project" value="InterPro"/>
</dbReference>
<dbReference type="EMBL" id="BMWZ01000003">
    <property type="protein sequence ID" value="GGZ76683.1"/>
    <property type="molecule type" value="Genomic_DNA"/>
</dbReference>
<organism evidence="3 4">
    <name type="scientific">Algibacter mikhailovii</name>
    <dbReference type="NCBI Taxonomy" id="425498"/>
    <lineage>
        <taxon>Bacteria</taxon>
        <taxon>Pseudomonadati</taxon>
        <taxon>Bacteroidota</taxon>
        <taxon>Flavobacteriia</taxon>
        <taxon>Flavobacteriales</taxon>
        <taxon>Flavobacteriaceae</taxon>
        <taxon>Algibacter</taxon>
    </lineage>
</organism>
<comment type="caution">
    <text evidence="3">The sequence shown here is derived from an EMBL/GenBank/DDBJ whole genome shotgun (WGS) entry which is preliminary data.</text>
</comment>
<evidence type="ECO:0000259" key="2">
    <source>
        <dbReference type="PROSITE" id="PS50975"/>
    </source>
</evidence>
<accession>A0A918QWZ5</accession>
<keyword evidence="1" id="KW-0067">ATP-binding</keyword>
<dbReference type="Gene3D" id="3.40.50.20">
    <property type="match status" value="1"/>
</dbReference>
<keyword evidence="1" id="KW-0547">Nucleotide-binding</keyword>
<dbReference type="Proteomes" id="UP000636004">
    <property type="component" value="Unassembled WGS sequence"/>
</dbReference>
<sequence length="421" mass="48394">MKKNILVFPCGSEVGLEIHRSLKFSRHVHLIGGSSIDDHGKFVFENYYGNFPFISKPNFVSFLKNFIDEHSIDAIYPAMDMLISFLKPLESQLNCKIISSPLKTSLVCSSKKETYSRLENLVNIPKVYKDLGEIESFPVFVKPTIGYGSKGAKIIESFDDGENHLKIWGDCIICDYLPGEEYTVDCFTNRKGELMFVGPRPRRRTRTGISVNTVSIDPNERTEFEEFAKIINSKLVFRGAWFFQVKRDVNNKLALMEVASRMGGSSLLYRYKGVNFALLSVFDAFDYDVNILENNLNIEIDRALDVVVKMDYEFDKVYVDFDDCLVLDGKVNVKLVAKIYQWINEEKNVYLITRHEFDINESLAKYRLSNLFDEVIHIDDKSKKSKYIEGHKAIFIDDSYVERNDVAKTHGIPVFAPDMIN</sequence>
<name>A0A918QWZ5_9FLAO</name>
<evidence type="ECO:0000313" key="4">
    <source>
        <dbReference type="Proteomes" id="UP000636004"/>
    </source>
</evidence>
<reference evidence="3" key="1">
    <citation type="journal article" date="2014" name="Int. J. Syst. Evol. Microbiol.">
        <title>Complete genome sequence of Corynebacterium casei LMG S-19264T (=DSM 44701T), isolated from a smear-ripened cheese.</title>
        <authorList>
            <consortium name="US DOE Joint Genome Institute (JGI-PGF)"/>
            <person name="Walter F."/>
            <person name="Albersmeier A."/>
            <person name="Kalinowski J."/>
            <person name="Ruckert C."/>
        </authorList>
    </citation>
    <scope>NUCLEOTIDE SEQUENCE</scope>
    <source>
        <strain evidence="3">KCTC 12710</strain>
    </source>
</reference>
<gene>
    <name evidence="3" type="ORF">GCM10007028_12390</name>
</gene>
<feature type="domain" description="ATP-grasp" evidence="2">
    <location>
        <begin position="112"/>
        <end position="293"/>
    </location>
</feature>